<accession>A0A5N5W7Z7</accession>
<gene>
    <name evidence="1" type="ORF">FRZ00_15260</name>
</gene>
<keyword evidence="2" id="KW-1185">Reference proteome</keyword>
<dbReference type="AlphaFoldDB" id="A0A5N5W7Z7"/>
<dbReference type="InterPro" id="IPR002060">
    <property type="entry name" value="Squ/phyt_synthse"/>
</dbReference>
<dbReference type="EMBL" id="VOKX01000027">
    <property type="protein sequence ID" value="KAB7845061.1"/>
    <property type="molecule type" value="Genomic_DNA"/>
</dbReference>
<dbReference type="Proteomes" id="UP000327000">
    <property type="component" value="Unassembled WGS sequence"/>
</dbReference>
<dbReference type="InterPro" id="IPR008949">
    <property type="entry name" value="Isoprenoid_synthase_dom_sf"/>
</dbReference>
<dbReference type="OrthoDB" id="3535892at2"/>
<dbReference type="Gene3D" id="1.10.600.10">
    <property type="entry name" value="Farnesyl Diphosphate Synthase"/>
    <property type="match status" value="1"/>
</dbReference>
<name>A0A5N5W7Z7_STRMB</name>
<dbReference type="SUPFAM" id="SSF48576">
    <property type="entry name" value="Terpenoid synthases"/>
    <property type="match status" value="1"/>
</dbReference>
<sequence length="308" mass="33373">MQAWAPGGRSWERALTAADIDDPRLRAAYTRQRAVVAGYRRHAYLAVRLLLPPALVPHAIAATAFMHHTDNLLDRGPGADGAWPAWEARVRAGLAGEADADGHPALAPLLHTVAARPRLRGHVEDFLAGAPLERGTTGFATEADYQKYVDVYALPAFMTIAGLLLAPEADADASREVCRAYIDGSQRLDFVNDLSEDLRDGRLGLSEEALARYGVTRAALERGREAPGVRDLLRDQLLQARRDLLAARRLVAFAPPGHRAFTRAVIALETLTAGAALAAGPAVLRHPVRPPLPGALAVLLREYRRRGR</sequence>
<dbReference type="Pfam" id="PF00494">
    <property type="entry name" value="SQS_PSY"/>
    <property type="match status" value="1"/>
</dbReference>
<organism evidence="1 2">
    <name type="scientific">Streptomyces mobaraensis</name>
    <name type="common">Streptoverticillium mobaraense</name>
    <dbReference type="NCBI Taxonomy" id="35621"/>
    <lineage>
        <taxon>Bacteria</taxon>
        <taxon>Bacillati</taxon>
        <taxon>Actinomycetota</taxon>
        <taxon>Actinomycetes</taxon>
        <taxon>Kitasatosporales</taxon>
        <taxon>Streptomycetaceae</taxon>
        <taxon>Streptomyces</taxon>
    </lineage>
</organism>
<reference evidence="1 2" key="1">
    <citation type="journal article" date="2019" name="Microb. Cell Fact.">
        <title>Exploring novel herbicidin analogues by transcriptional regulator overexpression and MS/MS molecular networking.</title>
        <authorList>
            <person name="Shi Y."/>
            <person name="Gu R."/>
            <person name="Li Y."/>
            <person name="Wang X."/>
            <person name="Ren W."/>
            <person name="Li X."/>
            <person name="Wang L."/>
            <person name="Xie Y."/>
            <person name="Hong B."/>
        </authorList>
    </citation>
    <scope>NUCLEOTIDE SEQUENCE [LARGE SCALE GENOMIC DNA]</scope>
    <source>
        <strain evidence="1 2">US-43</strain>
    </source>
</reference>
<evidence type="ECO:0000313" key="2">
    <source>
        <dbReference type="Proteomes" id="UP000327000"/>
    </source>
</evidence>
<evidence type="ECO:0000313" key="1">
    <source>
        <dbReference type="EMBL" id="KAB7845061.1"/>
    </source>
</evidence>
<dbReference type="PANTHER" id="PTHR31480">
    <property type="entry name" value="BIFUNCTIONAL LYCOPENE CYCLASE/PHYTOENE SYNTHASE"/>
    <property type="match status" value="1"/>
</dbReference>
<comment type="caution">
    <text evidence="1">The sequence shown here is derived from an EMBL/GenBank/DDBJ whole genome shotgun (WGS) entry which is preliminary data.</text>
</comment>
<proteinExistence type="predicted"/>
<dbReference type="GO" id="GO:0016765">
    <property type="term" value="F:transferase activity, transferring alkyl or aryl (other than methyl) groups"/>
    <property type="evidence" value="ECO:0007669"/>
    <property type="project" value="UniProtKB-ARBA"/>
</dbReference>
<protein>
    <submittedName>
        <fullName evidence="1">Phytoene/squalene synthetase</fullName>
    </submittedName>
</protein>
<dbReference type="RefSeq" id="WP_152263852.1">
    <property type="nucleotide sequence ID" value="NZ_VOKX01000027.1"/>
</dbReference>